<keyword evidence="3" id="KW-1185">Reference proteome</keyword>
<gene>
    <name evidence="2" type="ORF">PEDI_13460</name>
</gene>
<evidence type="ECO:0000313" key="3">
    <source>
        <dbReference type="Proteomes" id="UP001310022"/>
    </source>
</evidence>
<protein>
    <recommendedName>
        <fullName evidence="4">Tetratricopeptide repeat protein</fullName>
    </recommendedName>
</protein>
<comment type="caution">
    <text evidence="2">The sequence shown here is derived from an EMBL/GenBank/DDBJ whole genome shotgun (WGS) entry which is preliminary data.</text>
</comment>
<keyword evidence="1" id="KW-0732">Signal</keyword>
<sequence length="236" mass="26389">MKRILLVFALILGWNGVQAQEVATDTQDELPKINIADFYHINDAVYRRAMQYNDMGVAKDALYRLITVDPQNDSLLVNLANIYFEQRQWISAVLASKDAKTVNPNNVAALQIEAYGLQYLGVKDKAAEAFEAWYLKTTEKEALYQLALLQLELKKYAECETNVDILLADAEYIKNTAQVEGTEGNQVTIPMEAVLYNLKGVAESIQGNKAEAKKLIGKAVEIAPEFKIAKDRLATL</sequence>
<dbReference type="Gene3D" id="1.25.40.10">
    <property type="entry name" value="Tetratricopeptide repeat domain"/>
    <property type="match status" value="2"/>
</dbReference>
<feature type="signal peptide" evidence="1">
    <location>
        <begin position="1"/>
        <end position="19"/>
    </location>
</feature>
<evidence type="ECO:0008006" key="4">
    <source>
        <dbReference type="Google" id="ProtNLM"/>
    </source>
</evidence>
<reference evidence="2 3" key="1">
    <citation type="submission" date="2021-12" db="EMBL/GenBank/DDBJ databases">
        <title>Genome sequencing of bacteria with rrn-lacking chromosome and rrn-plasmid.</title>
        <authorList>
            <person name="Anda M."/>
            <person name="Iwasaki W."/>
        </authorList>
    </citation>
    <scope>NUCLEOTIDE SEQUENCE [LARGE SCALE GENOMIC DNA]</scope>
    <source>
        <strain evidence="2 3">NBRC 15940</strain>
    </source>
</reference>
<dbReference type="RefSeq" id="WP_060686150.1">
    <property type="nucleotide sequence ID" value="NZ_BQKE01000001.1"/>
</dbReference>
<proteinExistence type="predicted"/>
<dbReference type="AlphaFoldDB" id="A0AAN4VVB4"/>
<accession>A0AAN4VVB4</accession>
<dbReference type="InterPro" id="IPR019734">
    <property type="entry name" value="TPR_rpt"/>
</dbReference>
<dbReference type="EMBL" id="BQKE01000001">
    <property type="protein sequence ID" value="GJM60794.1"/>
    <property type="molecule type" value="Genomic_DNA"/>
</dbReference>
<feature type="chain" id="PRO_5042828065" description="Tetratricopeptide repeat protein" evidence="1">
    <location>
        <begin position="20"/>
        <end position="236"/>
    </location>
</feature>
<evidence type="ECO:0000313" key="2">
    <source>
        <dbReference type="EMBL" id="GJM60794.1"/>
    </source>
</evidence>
<dbReference type="InterPro" id="IPR011990">
    <property type="entry name" value="TPR-like_helical_dom_sf"/>
</dbReference>
<organism evidence="2 3">
    <name type="scientific">Persicobacter diffluens</name>
    <dbReference type="NCBI Taxonomy" id="981"/>
    <lineage>
        <taxon>Bacteria</taxon>
        <taxon>Pseudomonadati</taxon>
        <taxon>Bacteroidota</taxon>
        <taxon>Cytophagia</taxon>
        <taxon>Cytophagales</taxon>
        <taxon>Persicobacteraceae</taxon>
        <taxon>Persicobacter</taxon>
    </lineage>
</organism>
<name>A0AAN4VVB4_9BACT</name>
<dbReference type="Proteomes" id="UP001310022">
    <property type="component" value="Unassembled WGS sequence"/>
</dbReference>
<dbReference type="SMART" id="SM00028">
    <property type="entry name" value="TPR"/>
    <property type="match status" value="2"/>
</dbReference>
<dbReference type="SUPFAM" id="SSF48452">
    <property type="entry name" value="TPR-like"/>
    <property type="match status" value="1"/>
</dbReference>
<dbReference type="Pfam" id="PF13181">
    <property type="entry name" value="TPR_8"/>
    <property type="match status" value="1"/>
</dbReference>
<evidence type="ECO:0000256" key="1">
    <source>
        <dbReference type="SAM" id="SignalP"/>
    </source>
</evidence>